<proteinExistence type="predicted"/>
<keyword evidence="1" id="KW-1133">Transmembrane helix</keyword>
<evidence type="ECO:0000313" key="2">
    <source>
        <dbReference type="EMBL" id="QDY51962.1"/>
    </source>
</evidence>
<organism evidence="2">
    <name type="scientific">Mimiviridae sp. ChoanoV1</name>
    <dbReference type="NCBI Taxonomy" id="2596887"/>
    <lineage>
        <taxon>Viruses</taxon>
        <taxon>Varidnaviria</taxon>
        <taxon>Bamfordvirae</taxon>
        <taxon>Nucleocytoviricota</taxon>
        <taxon>Megaviricetes</taxon>
        <taxon>Imitervirales</taxon>
        <taxon>Schizomimiviridae</taxon>
    </lineage>
</organism>
<gene>
    <name evidence="2" type="ORF">2_34</name>
</gene>
<name>A0A5B8II22_9VIRU</name>
<reference evidence="2" key="1">
    <citation type="submission" date="2018-11" db="EMBL/GenBank/DDBJ databases">
        <title>A distinct lineage of giant viruses engineers rhodopsin photosystems in predatory marine eukaryotes.</title>
        <authorList>
            <person name="Needham D.M."/>
            <person name="Yoshizawa S."/>
            <person name="Hosaka T."/>
            <person name="Poirier C."/>
            <person name="Choi C.-J."/>
            <person name="Hehenberger E."/>
            <person name="Irwin N.A.T."/>
            <person name="Wilken S."/>
            <person name="Yung C.-M."/>
            <person name="Bachy C."/>
            <person name="Kurihara R."/>
            <person name="Nakajima Y."/>
            <person name="Kojima K."/>
            <person name="Kimura-Someya T."/>
            <person name="Leonard G."/>
            <person name="Malmstrom R.R."/>
            <person name="Mende D."/>
            <person name="Olson D.K."/>
            <person name="Sudo Y."/>
            <person name="Sudek S."/>
            <person name="Richards T.A."/>
            <person name="DeLong E.F."/>
            <person name="Keeling P.J."/>
            <person name="Santoro A.E."/>
            <person name="Shirouzu M."/>
            <person name="Iwasaki W."/>
            <person name="Worden A.Z."/>
        </authorList>
    </citation>
    <scope>NUCLEOTIDE SEQUENCE</scope>
</reference>
<feature type="transmembrane region" description="Helical" evidence="1">
    <location>
        <begin position="12"/>
        <end position="31"/>
    </location>
</feature>
<keyword evidence="1" id="KW-0472">Membrane</keyword>
<evidence type="ECO:0000256" key="1">
    <source>
        <dbReference type="SAM" id="Phobius"/>
    </source>
</evidence>
<sequence length="70" mass="7853">MLKNLAKDDLGKTIISVIVGLGLASLFRKVCNDRSCIIIRGPPIEDVTNKIYSFDNKCYKYEVENTSCPK</sequence>
<keyword evidence="1" id="KW-0812">Transmembrane</keyword>
<accession>A0A5B8II22</accession>
<dbReference type="EMBL" id="MK250086">
    <property type="protein sequence ID" value="QDY51962.1"/>
    <property type="molecule type" value="Genomic_DNA"/>
</dbReference>
<protein>
    <submittedName>
        <fullName evidence="2">Uncharacterized protein</fullName>
    </submittedName>
</protein>